<evidence type="ECO:0000313" key="3">
    <source>
        <dbReference type="Proteomes" id="UP000092730"/>
    </source>
</evidence>
<organism evidence="2 3">
    <name type="scientific">Kwoniella bestiolae CBS 10118</name>
    <dbReference type="NCBI Taxonomy" id="1296100"/>
    <lineage>
        <taxon>Eukaryota</taxon>
        <taxon>Fungi</taxon>
        <taxon>Dikarya</taxon>
        <taxon>Basidiomycota</taxon>
        <taxon>Agaricomycotina</taxon>
        <taxon>Tremellomycetes</taxon>
        <taxon>Tremellales</taxon>
        <taxon>Cryptococcaceae</taxon>
        <taxon>Kwoniella</taxon>
    </lineage>
</organism>
<feature type="region of interest" description="Disordered" evidence="1">
    <location>
        <begin position="610"/>
        <end position="718"/>
    </location>
</feature>
<dbReference type="GeneID" id="30210469"/>
<dbReference type="Proteomes" id="UP000092730">
    <property type="component" value="Chromosome 5"/>
</dbReference>
<proteinExistence type="predicted"/>
<dbReference type="KEGG" id="kbi:30210469"/>
<evidence type="ECO:0000313" key="2">
    <source>
        <dbReference type="EMBL" id="WVW84634.1"/>
    </source>
</evidence>
<name>A0AAJ8KBA6_9TREE</name>
<dbReference type="EMBL" id="CP144545">
    <property type="protein sequence ID" value="WVW84634.1"/>
    <property type="molecule type" value="Genomic_DNA"/>
</dbReference>
<accession>A0AAJ8KBA6</accession>
<reference evidence="2" key="1">
    <citation type="submission" date="2013-07" db="EMBL/GenBank/DDBJ databases">
        <authorList>
            <consortium name="The Broad Institute Genome Sequencing Platform"/>
            <person name="Cuomo C."/>
            <person name="Litvintseva A."/>
            <person name="Chen Y."/>
            <person name="Heitman J."/>
            <person name="Sun S."/>
            <person name="Springer D."/>
            <person name="Dromer F."/>
            <person name="Young S.K."/>
            <person name="Zeng Q."/>
            <person name="Gargeya S."/>
            <person name="Fitzgerald M."/>
            <person name="Abouelleil A."/>
            <person name="Alvarado L."/>
            <person name="Berlin A.M."/>
            <person name="Chapman S.B."/>
            <person name="Dewar J."/>
            <person name="Goldberg J."/>
            <person name="Griggs A."/>
            <person name="Gujja S."/>
            <person name="Hansen M."/>
            <person name="Howarth C."/>
            <person name="Imamovic A."/>
            <person name="Larimer J."/>
            <person name="McCowan C."/>
            <person name="Murphy C."/>
            <person name="Pearson M."/>
            <person name="Priest M."/>
            <person name="Roberts A."/>
            <person name="Saif S."/>
            <person name="Shea T."/>
            <person name="Sykes S."/>
            <person name="Wortman J."/>
            <person name="Nusbaum C."/>
            <person name="Birren B."/>
        </authorList>
    </citation>
    <scope>NUCLEOTIDE SEQUENCE</scope>
    <source>
        <strain evidence="2">CBS 10118</strain>
    </source>
</reference>
<dbReference type="AlphaFoldDB" id="A0AAJ8KBA6"/>
<evidence type="ECO:0000256" key="1">
    <source>
        <dbReference type="SAM" id="MobiDB-lite"/>
    </source>
</evidence>
<feature type="compositionally biased region" description="Polar residues" evidence="1">
    <location>
        <begin position="701"/>
        <end position="716"/>
    </location>
</feature>
<keyword evidence="3" id="KW-1185">Reference proteome</keyword>
<feature type="region of interest" description="Disordered" evidence="1">
    <location>
        <begin position="763"/>
        <end position="784"/>
    </location>
</feature>
<dbReference type="RefSeq" id="XP_019045679.2">
    <property type="nucleotide sequence ID" value="XM_019192682.2"/>
</dbReference>
<gene>
    <name evidence="2" type="ORF">I302_106668</name>
</gene>
<protein>
    <submittedName>
        <fullName evidence="2">Uncharacterized protein</fullName>
    </submittedName>
</protein>
<sequence length="1073" mass="121849">MDSPPPTPPVLHDRINQSAMEHLRQTKQPADDHVILTEHYTTKVFQQLTNVEFTPSEAAMGSRDPYKSYERPLPVPREVQEFRMSIQDNHKRASKQSPGERYLAQPIENPVPSYLQPKDYMLTARAIKKTHTLTEGKRAIPSKCGQLGGKGRFSVLEKVDNKEEERKVDRAEVLKTKVSFSKTQGQQIWKFFDHAALAKKAHLEVARGVVEDRPTVIEWKNITRESIEYLPRPASPPMLPLSHYKARMTGSQAVQSSQMDDKIWWEDEDYERGNDTGVRDHDYLDVDDAMSKSNRFDAKKRSLPISPLKAEQYEDERLEEDEVYEMDEVPVVAEAHYTDVDHEMGSSEGYHMDDNDLDEVYEVDGSAEAPTKLAHSNGNHYEIDVLHDIVEPTPISSPTSGNIRIVRSPQTRIEGQLYYKRPYDEGRPSLPNFIDQPPQWNESTETIFKDWLDPAAFHSPSLNFQIPDNGTRSIQQAFDDGRDQGYRPNDVGDGMNEGIWTDEETALDPAARHIAPDSRPARTVLSHHYPIYGSPVSPVDDNVVLHGMTNGREPQNVDTLSAQDIEQTRTASPAGLKQSRINQAVQPGFYVGRKFQNTIAPILVQPGQSTWTSKVPHEEDVSKSSSVTPQRPRWSTGPNEFYPAVPKSPSPSDKVRLKTDDPTSIPMSNDMDEGGSSTVTSGRPSYATLQPQVVPAKRPRPSSSKQKGKQVRSNAESAEIPSLEDIVLAFKPSKGKKKKTTKAAGLQPTSSFSLDGFLSLQQRDDLITKPKEKDRERERQDEADRIRMLEEEEREHWTKDPSIKNPKWYIKSIDNPPDARETPLPIFVAMSMFKRIPLIRALRAEGFNLVEREEVMHSADMVLSPSTAVVFRNLSELSYTYDQLLQDLKDACTRFTKVIVIFETIPFSASEKNLDAKKTTNPITREVQNGIETIKRLLPMALQSTNRPTGKVDLVFAYNGATEVVMALMCLMDEEGKKMLKKDKNGHKEVYEDRSWLEKEPVEQDLDLLMKHFGLNIFCAWYALLRYGTAQDVITGMNNDERKKAFEHVFGEDALDRFNREISKKEKMFKNGR</sequence>
<feature type="compositionally biased region" description="Polar residues" evidence="1">
    <location>
        <begin position="675"/>
        <end position="691"/>
    </location>
</feature>
<reference evidence="2" key="2">
    <citation type="submission" date="2024-02" db="EMBL/GenBank/DDBJ databases">
        <title>Comparative genomics of Cryptococcus and Kwoniella reveals pathogenesis evolution and contrasting modes of karyotype evolution via chromosome fusion or intercentromeric recombination.</title>
        <authorList>
            <person name="Coelho M.A."/>
            <person name="David-Palma M."/>
            <person name="Shea T."/>
            <person name="Bowers K."/>
            <person name="McGinley-Smith S."/>
            <person name="Mohammad A.W."/>
            <person name="Gnirke A."/>
            <person name="Yurkov A.M."/>
            <person name="Nowrousian M."/>
            <person name="Sun S."/>
            <person name="Cuomo C.A."/>
            <person name="Heitman J."/>
        </authorList>
    </citation>
    <scope>NUCLEOTIDE SEQUENCE</scope>
    <source>
        <strain evidence="2">CBS 10118</strain>
    </source>
</reference>